<accession>A0A0N1N4X2</accession>
<dbReference type="OrthoDB" id="72009at2"/>
<proteinExistence type="inferred from homology"/>
<sequence>MSITTVSSRSFQQNASEAQKAARTGPVVITNRGRPTQVLLSYEAYQRLAGARRNIVEALAMPGLSDIDLEIPAMRTLPRPADFS</sequence>
<dbReference type="InterPro" id="IPR006442">
    <property type="entry name" value="Antitoxin_Phd/YefM"/>
</dbReference>
<reference evidence="4 5" key="1">
    <citation type="submission" date="2015-07" db="EMBL/GenBank/DDBJ databases">
        <title>Whole genome sequencing of Bosea vaviloviae isolated from cave pool.</title>
        <authorList>
            <person name="Tan N.E.H."/>
            <person name="Lee Y.P."/>
            <person name="Gan H.M."/>
            <person name="Barton H."/>
            <person name="Savka M.A."/>
        </authorList>
    </citation>
    <scope>NUCLEOTIDE SEQUENCE [LARGE SCALE GENOMIC DNA]</scope>
    <source>
        <strain evidence="4 5">SD260</strain>
    </source>
</reference>
<dbReference type="Gene3D" id="3.40.1620.10">
    <property type="entry name" value="YefM-like domain"/>
    <property type="match status" value="1"/>
</dbReference>
<name>A0A0N1N4X2_9HYPH</name>
<evidence type="ECO:0000256" key="2">
    <source>
        <dbReference type="RuleBase" id="RU362080"/>
    </source>
</evidence>
<evidence type="ECO:0000313" key="5">
    <source>
        <dbReference type="Proteomes" id="UP000037822"/>
    </source>
</evidence>
<dbReference type="RefSeq" id="WP_054207073.1">
    <property type="nucleotide sequence ID" value="NZ_LGSZ01000008.1"/>
</dbReference>
<comment type="function">
    <text evidence="2">Antitoxin component of a type II toxin-antitoxin (TA) system.</text>
</comment>
<organism evidence="4 5">
    <name type="scientific">Bosea vaviloviae</name>
    <dbReference type="NCBI Taxonomy" id="1526658"/>
    <lineage>
        <taxon>Bacteria</taxon>
        <taxon>Pseudomonadati</taxon>
        <taxon>Pseudomonadota</taxon>
        <taxon>Alphaproteobacteria</taxon>
        <taxon>Hyphomicrobiales</taxon>
        <taxon>Boseaceae</taxon>
        <taxon>Bosea</taxon>
    </lineage>
</organism>
<comment type="similarity">
    <text evidence="1 2">Belongs to the phD/YefM antitoxin family.</text>
</comment>
<dbReference type="NCBIfam" id="TIGR01552">
    <property type="entry name" value="phd_fam"/>
    <property type="match status" value="1"/>
</dbReference>
<dbReference type="AlphaFoldDB" id="A0A0N1N4X2"/>
<evidence type="ECO:0000256" key="3">
    <source>
        <dbReference type="SAM" id="MobiDB-lite"/>
    </source>
</evidence>
<comment type="caution">
    <text evidence="4">The sequence shown here is derived from an EMBL/GenBank/DDBJ whole genome shotgun (WGS) entry which is preliminary data.</text>
</comment>
<evidence type="ECO:0000256" key="1">
    <source>
        <dbReference type="ARBA" id="ARBA00009981"/>
    </source>
</evidence>
<feature type="compositionally biased region" description="Polar residues" evidence="3">
    <location>
        <begin position="1"/>
        <end position="17"/>
    </location>
</feature>
<evidence type="ECO:0000313" key="4">
    <source>
        <dbReference type="EMBL" id="KPH83085.1"/>
    </source>
</evidence>
<dbReference type="Pfam" id="PF02604">
    <property type="entry name" value="PhdYeFM_antitox"/>
    <property type="match status" value="1"/>
</dbReference>
<keyword evidence="5" id="KW-1185">Reference proteome</keyword>
<dbReference type="EMBL" id="LGSZ01000008">
    <property type="protein sequence ID" value="KPH83085.1"/>
    <property type="molecule type" value="Genomic_DNA"/>
</dbReference>
<dbReference type="Proteomes" id="UP000037822">
    <property type="component" value="Unassembled WGS sequence"/>
</dbReference>
<protein>
    <recommendedName>
        <fullName evidence="2">Antitoxin</fullName>
    </recommendedName>
</protein>
<feature type="region of interest" description="Disordered" evidence="3">
    <location>
        <begin position="1"/>
        <end position="27"/>
    </location>
</feature>
<dbReference type="SUPFAM" id="SSF143120">
    <property type="entry name" value="YefM-like"/>
    <property type="match status" value="1"/>
</dbReference>
<dbReference type="InterPro" id="IPR036165">
    <property type="entry name" value="YefM-like_sf"/>
</dbReference>
<gene>
    <name evidence="4" type="ORF">AE618_00330</name>
</gene>
<dbReference type="PATRIC" id="fig|1526658.3.peg.3578"/>